<evidence type="ECO:0000313" key="5">
    <source>
        <dbReference type="Proteomes" id="UP001582793"/>
    </source>
</evidence>
<feature type="domain" description="Teneurin-like YD-shell" evidence="3">
    <location>
        <begin position="903"/>
        <end position="1102"/>
    </location>
</feature>
<dbReference type="InterPro" id="IPR031325">
    <property type="entry name" value="RHS_repeat"/>
</dbReference>
<dbReference type="Pfam" id="PF05593">
    <property type="entry name" value="RHS_repeat"/>
    <property type="match status" value="1"/>
</dbReference>
<evidence type="ECO:0000259" key="3">
    <source>
        <dbReference type="Pfam" id="PF25023"/>
    </source>
</evidence>
<feature type="compositionally biased region" description="Basic residues" evidence="2">
    <location>
        <begin position="1148"/>
        <end position="1165"/>
    </location>
</feature>
<keyword evidence="5" id="KW-1185">Reference proteome</keyword>
<dbReference type="EMBL" id="JBCGDC010000080">
    <property type="protein sequence ID" value="MFB6396138.1"/>
    <property type="molecule type" value="Genomic_DNA"/>
</dbReference>
<dbReference type="Gene3D" id="2.180.10.10">
    <property type="entry name" value="RHS repeat-associated core"/>
    <property type="match status" value="2"/>
</dbReference>
<dbReference type="PANTHER" id="PTHR32305">
    <property type="match status" value="1"/>
</dbReference>
<dbReference type="InterPro" id="IPR050708">
    <property type="entry name" value="T6SS_VgrG/RHS"/>
</dbReference>
<organism evidence="4 5">
    <name type="scientific">Polymorphospora lycopeni</name>
    <dbReference type="NCBI Taxonomy" id="3140240"/>
    <lineage>
        <taxon>Bacteria</taxon>
        <taxon>Bacillati</taxon>
        <taxon>Actinomycetota</taxon>
        <taxon>Actinomycetes</taxon>
        <taxon>Micromonosporales</taxon>
        <taxon>Micromonosporaceae</taxon>
        <taxon>Polymorphospora</taxon>
    </lineage>
</organism>
<feature type="region of interest" description="Disordered" evidence="2">
    <location>
        <begin position="1148"/>
        <end position="1196"/>
    </location>
</feature>
<gene>
    <name evidence="4" type="ORF">AAFH96_23955</name>
</gene>
<evidence type="ECO:0000313" key="4">
    <source>
        <dbReference type="EMBL" id="MFB6396138.1"/>
    </source>
</evidence>
<dbReference type="InterPro" id="IPR056823">
    <property type="entry name" value="TEN-like_YD-shell"/>
</dbReference>
<feature type="region of interest" description="Disordered" evidence="2">
    <location>
        <begin position="499"/>
        <end position="518"/>
    </location>
</feature>
<dbReference type="Proteomes" id="UP001582793">
    <property type="component" value="Unassembled WGS sequence"/>
</dbReference>
<comment type="caution">
    <text evidence="4">The sequence shown here is derived from an EMBL/GenBank/DDBJ whole genome shotgun (WGS) entry which is preliminary data.</text>
</comment>
<protein>
    <submittedName>
        <fullName evidence="4">RHS repeat-associated core domain-containing protein</fullName>
    </submittedName>
</protein>
<dbReference type="InterPro" id="IPR022385">
    <property type="entry name" value="Rhs_assc_core"/>
</dbReference>
<dbReference type="NCBIfam" id="TIGR01643">
    <property type="entry name" value="YD_repeat_2x"/>
    <property type="match status" value="3"/>
</dbReference>
<name>A0ABV5CZE2_9ACTN</name>
<evidence type="ECO:0000256" key="1">
    <source>
        <dbReference type="ARBA" id="ARBA00022737"/>
    </source>
</evidence>
<proteinExistence type="predicted"/>
<dbReference type="NCBIfam" id="TIGR03696">
    <property type="entry name" value="Rhs_assc_core"/>
    <property type="match status" value="1"/>
</dbReference>
<dbReference type="InterPro" id="IPR006530">
    <property type="entry name" value="YD"/>
</dbReference>
<keyword evidence="1" id="KW-0677">Repeat</keyword>
<dbReference type="Pfam" id="PF25023">
    <property type="entry name" value="TEN_YD-shell"/>
    <property type="match status" value="1"/>
</dbReference>
<feature type="compositionally biased region" description="Basic and acidic residues" evidence="2">
    <location>
        <begin position="499"/>
        <end position="508"/>
    </location>
</feature>
<dbReference type="PANTHER" id="PTHR32305:SF17">
    <property type="entry name" value="TRNA NUCLEASE WAPA"/>
    <property type="match status" value="1"/>
</dbReference>
<dbReference type="RefSeq" id="WP_375735691.1">
    <property type="nucleotide sequence ID" value="NZ_JBCGDC010000080.1"/>
</dbReference>
<accession>A0ABV5CZE2</accession>
<sequence length="1308" mass="141445">MNPTLDWFHKYVVTSVVADGRVEGVPAQETHYEYDGDPAWHYADDDGLSPAKYRTWSEWRGYGRVRTIEGAPGGQRSETERLYLRGMHGDRLAAGGTRGVTVTDSQGGTVTDHPYLAGFLREEIVRNGPDGAEVEGSVHDPWSHGPTATRVRSWGTVHAYVTEVGRTVGRTALEGGGYRRTETGYTYDSRGLVTQVDDRGDVTTTADDRCTRTTYAQNTSAWLLDFPSRVETVAKACASTPARPADVVSDERSHYDGLAFGAAPTRGNVTREERLAAADSYQTVRRATYDANGRVVEEFDALGNRTTTAYTPATGGPVRSVTVTNPLGHAGTTQYDPAWGAVTAEVDANGRRTELAWDPLGRLLRVWLPGRSRSAQTPHTEYAYQVRTDGPTVVTVRHLDNTGTGYLTTYTLYDGLLRERQVQEQAPGGGRIVTDTHHDSRGLVVRESDPYPADGAPATSVHLVADAAVPALNVTVYDGAERPTAEIFLVHGVERWRTTTGHGGDRTHVTPPAGDTPTTEIVDARDNVVELRQYHGATATGGYDATRYTYTRDDEIASITDPAGNVWRRHYDLRGRLVRVEDPDQGTTTSTYDDLDRTVTETDSRGQTVVTVYDALDRVTATHAGSATGAKLTGYTYDTVAKGQVSTATRYVGGQAYTVATTAYDQQDRPTATRYVVPAAAGALAGSYEFSSVFNVDGTLSRSTLPAGGGLSAETVRYGYDAHGRPTTLAGATSYVTESTYSKLDRLLRRVYSTGSGPRVLRDYGYETGTERLVRVVTERELNPVRVADTRYDHDPSGNILRIGDTPPGGLTADVQCFTYDRLRRLTRAWTPGSGDCAATPSVAGLGGAAPYWHAYTYDKVGNRLTETRYAAAGTGTHTYRYPAAGAAQPHTLREVAVQGPGARTDSYGYDAAGNTVSRNVAGRGQTLTWDVEGNLGSIAEGGASTRFVYGADGTRLLRHDPDGGATLFLPGTELRLTAGAVTATRYYSQDGETVATRSGGGVHWQLADHLGTDQLAVDAATGGLIPRRFLPFGELRGGTPTGWPGQRSFVGGVDDDPVGLLRLGAREYDPSTGRFLSVDPVILEDDPQQFHGYSYANNNPITFEDADGLYPKKKVVKAKKKKVAKKAVKKVYKKKATKKVAKKKYVAKKPKSKYVGKKPAKYKGGKPTGYNGKKVGSPKGTKYSPKRPAAKPPRIRLPGSWELMDGRHKCVAVVFCRLKVDRHVTRTFNDWAQRNNEYLEIGNLAAGALAGAGCGIAGPWIGAGCAIVVGGVYFNARNQLRRAAEENQCWIPTTFGIYGRGSGYGCH</sequence>
<evidence type="ECO:0000256" key="2">
    <source>
        <dbReference type="SAM" id="MobiDB-lite"/>
    </source>
</evidence>
<reference evidence="4 5" key="1">
    <citation type="submission" date="2024-04" db="EMBL/GenBank/DDBJ databases">
        <title>Polymorphospora sp. isolated from Baiyangdian Lake in Xiong'an New Area.</title>
        <authorList>
            <person name="Zhang X."/>
            <person name="Liu J."/>
        </authorList>
    </citation>
    <scope>NUCLEOTIDE SEQUENCE [LARGE SCALE GENOMIC DNA]</scope>
    <source>
        <strain evidence="4 5">2-325</strain>
    </source>
</reference>